<gene>
    <name evidence="12" type="primary">uvrB</name>
    <name evidence="18" type="ORF">CEN46_02865</name>
</gene>
<dbReference type="RefSeq" id="WP_102180369.1">
    <property type="nucleotide sequence ID" value="NZ_NMQE01000074.1"/>
</dbReference>
<dbReference type="HAMAP" id="MF_00204">
    <property type="entry name" value="UvrB"/>
    <property type="match status" value="1"/>
</dbReference>
<dbReference type="InterPro" id="IPR027417">
    <property type="entry name" value="P-loop_NTPase"/>
</dbReference>
<feature type="coiled-coil region" evidence="14">
    <location>
        <begin position="622"/>
        <end position="661"/>
    </location>
</feature>
<comment type="subcellular location">
    <subcellularLocation>
        <location evidence="1 12 13">Cytoplasm</location>
    </subcellularLocation>
</comment>
<dbReference type="NCBIfam" id="TIGR00631">
    <property type="entry name" value="uvrb"/>
    <property type="match status" value="1"/>
</dbReference>
<name>A0A2N6LMZ7_9CYAN</name>
<dbReference type="GO" id="GO:0009381">
    <property type="term" value="F:excinuclease ABC activity"/>
    <property type="evidence" value="ECO:0007669"/>
    <property type="project" value="UniProtKB-UniRule"/>
</dbReference>
<dbReference type="Gene3D" id="4.10.860.10">
    <property type="entry name" value="UVR domain"/>
    <property type="match status" value="1"/>
</dbReference>
<dbReference type="SMART" id="SM00490">
    <property type="entry name" value="HELICc"/>
    <property type="match status" value="1"/>
</dbReference>
<dbReference type="GO" id="GO:0016887">
    <property type="term" value="F:ATP hydrolysis activity"/>
    <property type="evidence" value="ECO:0007669"/>
    <property type="project" value="InterPro"/>
</dbReference>
<dbReference type="GO" id="GO:0009432">
    <property type="term" value="P:SOS response"/>
    <property type="evidence" value="ECO:0007669"/>
    <property type="project" value="UniProtKB-UniRule"/>
</dbReference>
<feature type="domain" description="Helicase ATP-binding" evidence="16">
    <location>
        <begin position="25"/>
        <end position="164"/>
    </location>
</feature>
<comment type="subunit">
    <text evidence="10 12 13">Forms a heterotetramer with UvrA during the search for lesions. Interacts with UvrC in an incision complex.</text>
</comment>
<dbReference type="GO" id="GO:0006289">
    <property type="term" value="P:nucleotide-excision repair"/>
    <property type="evidence" value="ECO:0007669"/>
    <property type="project" value="UniProtKB-UniRule"/>
</dbReference>
<keyword evidence="12 13" id="KW-0742">SOS response</keyword>
<feature type="short sequence motif" description="Beta-hairpin" evidence="12">
    <location>
        <begin position="91"/>
        <end position="114"/>
    </location>
</feature>
<keyword evidence="7 12" id="KW-0067">ATP-binding</keyword>
<dbReference type="GO" id="GO:0005524">
    <property type="term" value="F:ATP binding"/>
    <property type="evidence" value="ECO:0007669"/>
    <property type="project" value="UniProtKB-UniRule"/>
</dbReference>
<evidence type="ECO:0000256" key="2">
    <source>
        <dbReference type="ARBA" id="ARBA00008533"/>
    </source>
</evidence>
<dbReference type="InterPro" id="IPR001650">
    <property type="entry name" value="Helicase_C-like"/>
</dbReference>
<evidence type="ECO:0000256" key="13">
    <source>
        <dbReference type="RuleBase" id="RU003587"/>
    </source>
</evidence>
<feature type="domain" description="Helicase C-terminal" evidence="17">
    <location>
        <begin position="429"/>
        <end position="595"/>
    </location>
</feature>
<evidence type="ECO:0000256" key="5">
    <source>
        <dbReference type="ARBA" id="ARBA00022763"/>
    </source>
</evidence>
<keyword evidence="9 12" id="KW-0234">DNA repair</keyword>
<dbReference type="InterPro" id="IPR001943">
    <property type="entry name" value="UVR_dom"/>
</dbReference>
<dbReference type="Gene3D" id="3.40.50.300">
    <property type="entry name" value="P-loop containing nucleotide triphosphate hydrolases"/>
    <property type="match status" value="3"/>
</dbReference>
<feature type="coiled-coil region" evidence="14">
    <location>
        <begin position="251"/>
        <end position="282"/>
    </location>
</feature>
<dbReference type="Proteomes" id="UP000235081">
    <property type="component" value="Unassembled WGS sequence"/>
</dbReference>
<dbReference type="GO" id="GO:0003677">
    <property type="term" value="F:DNA binding"/>
    <property type="evidence" value="ECO:0007669"/>
    <property type="project" value="UniProtKB-UniRule"/>
</dbReference>
<dbReference type="PANTHER" id="PTHR24029">
    <property type="entry name" value="UVRABC SYSTEM PROTEIN B"/>
    <property type="match status" value="1"/>
</dbReference>
<comment type="caution">
    <text evidence="18">The sequence shown here is derived from an EMBL/GenBank/DDBJ whole genome shotgun (WGS) entry which is preliminary data.</text>
</comment>
<evidence type="ECO:0000259" key="16">
    <source>
        <dbReference type="PROSITE" id="PS51192"/>
    </source>
</evidence>
<keyword evidence="14" id="KW-0175">Coiled coil</keyword>
<evidence type="ECO:0000256" key="1">
    <source>
        <dbReference type="ARBA" id="ARBA00004496"/>
    </source>
</evidence>
<keyword evidence="6 12" id="KW-0228">DNA excision</keyword>
<evidence type="ECO:0000256" key="12">
    <source>
        <dbReference type="HAMAP-Rule" id="MF_00204"/>
    </source>
</evidence>
<dbReference type="SUPFAM" id="SSF52540">
    <property type="entry name" value="P-loop containing nucleoside triphosphate hydrolases"/>
    <property type="match status" value="2"/>
</dbReference>
<evidence type="ECO:0000259" key="15">
    <source>
        <dbReference type="PROSITE" id="PS50151"/>
    </source>
</evidence>
<dbReference type="PROSITE" id="PS51192">
    <property type="entry name" value="HELICASE_ATP_BIND_1"/>
    <property type="match status" value="1"/>
</dbReference>
<dbReference type="GO" id="GO:0005737">
    <property type="term" value="C:cytoplasm"/>
    <property type="evidence" value="ECO:0007669"/>
    <property type="project" value="UniProtKB-SubCell"/>
</dbReference>
<dbReference type="Pfam" id="PF02151">
    <property type="entry name" value="UVR"/>
    <property type="match status" value="1"/>
</dbReference>
<proteinExistence type="inferred from homology"/>
<comment type="domain">
    <text evidence="12">The beta-hairpin motif is involved in DNA binding.</text>
</comment>
<keyword evidence="5 12" id="KW-0227">DNA damage</keyword>
<dbReference type="InterPro" id="IPR014001">
    <property type="entry name" value="Helicase_ATP-bd"/>
</dbReference>
<dbReference type="PROSITE" id="PS51194">
    <property type="entry name" value="HELICASE_CTER"/>
    <property type="match status" value="1"/>
</dbReference>
<evidence type="ECO:0000313" key="19">
    <source>
        <dbReference type="Proteomes" id="UP000235081"/>
    </source>
</evidence>
<evidence type="ECO:0000256" key="11">
    <source>
        <dbReference type="ARBA" id="ARBA00029504"/>
    </source>
</evidence>
<dbReference type="CDD" id="cd17916">
    <property type="entry name" value="DEXHc_UvrB"/>
    <property type="match status" value="1"/>
</dbReference>
<evidence type="ECO:0000259" key="17">
    <source>
        <dbReference type="PROSITE" id="PS51194"/>
    </source>
</evidence>
<evidence type="ECO:0000256" key="4">
    <source>
        <dbReference type="ARBA" id="ARBA00022741"/>
    </source>
</evidence>
<protein>
    <recommendedName>
        <fullName evidence="11 12">UvrABC system protein B</fullName>
        <shortName evidence="12">Protein UvrB</shortName>
    </recommendedName>
    <alternativeName>
        <fullName evidence="12">Excinuclease ABC subunit B</fullName>
    </alternativeName>
</protein>
<dbReference type="PROSITE" id="PS50151">
    <property type="entry name" value="UVR"/>
    <property type="match status" value="1"/>
</dbReference>
<evidence type="ECO:0000256" key="8">
    <source>
        <dbReference type="ARBA" id="ARBA00022881"/>
    </source>
</evidence>
<evidence type="ECO:0000256" key="14">
    <source>
        <dbReference type="SAM" id="Coils"/>
    </source>
</evidence>
<dbReference type="NCBIfam" id="NF003673">
    <property type="entry name" value="PRK05298.1"/>
    <property type="match status" value="1"/>
</dbReference>
<keyword evidence="4 12" id="KW-0547">Nucleotide-binding</keyword>
<dbReference type="Pfam" id="PF04851">
    <property type="entry name" value="ResIII"/>
    <property type="match status" value="1"/>
</dbReference>
<dbReference type="PANTHER" id="PTHR24029:SF0">
    <property type="entry name" value="UVRABC SYSTEM PROTEIN B"/>
    <property type="match status" value="1"/>
</dbReference>
<comment type="function">
    <text evidence="12">The UvrABC repair system catalyzes the recognition and processing of DNA lesions. A damage recognition complex composed of 2 UvrA and 2 UvrB subunits scans DNA for abnormalities. Upon binding of the UvrA(2)B(2) complex to a putative damaged site, the DNA wraps around one UvrB monomer. DNA wrap is dependent on ATP binding by UvrB and probably causes local melting of the DNA helix, facilitating insertion of UvrB beta-hairpin between the DNA strands. Then UvrB probes one DNA strand for the presence of a lesion. If a lesion is found the UvrA subunits dissociate and the UvrB-DNA preincision complex is formed. This complex is subsequently bound by UvrC and the second UvrB is released. If no lesion is found, the DNA wraps around the other UvrB subunit that will check the other stand for damage.</text>
</comment>
<dbReference type="InterPro" id="IPR041471">
    <property type="entry name" value="UvrB_inter"/>
</dbReference>
<evidence type="ECO:0000313" key="18">
    <source>
        <dbReference type="EMBL" id="PMB26803.1"/>
    </source>
</evidence>
<sequence>MTKFCLQAPFSPTGDQPQAIAQLVSSIQAHNRYQTLLGATGTGKTFTVASVIEKVGKPTLVLAHNKTLAAQLCNELREFFPNNAVEYFVSYYDYYQPEAYIPVTDTYIEKTASINDEIDMLRHSATRSLFERRDVIVVASISCIYGLGIPSEYLKAAIPFQVGMEVDQRQILRNLASVQYSRNDTEIGRGRFRVRGDVLEIGPAYEDRIIRIEFFGDEIDAIRYVDPVTGEILQSLQAVNLYPARHFVTPEERLEEACDAIAQELKERKAELESAGKLLEAQRIDQRTRYDLEMLRQVGYCNGVENYSRHLAGRQAGEPPECLIDYFPKDWLLVIDESHVTVPQIRGMYNGDQARKKVLIEHGFRLPSAADNRPLKAEEFWSKVNQCIFVSATPGEWELEVSNGHIAEQIIRPTGVLDPEIIVRPTEGQIDDLLGEIKDRVDRHERVLITTLTKRMAEDLTDYLQENSIRVRYLHSEINSIERIEIIQNLRDANFDVLVGVNLLREGLDLPEVSLVAILDADKEGFLRAERSLIQTIGRAARHVRGQAIMYADNLTDSMIKAIEETERRRGIQMAYNKMHGITPQPIVKKSSNAILSFLEVSRRLNAQELETVDQHLDELPLENIPELITQLEAQMKEAAKQLEFEEAAKLRDKIKHLRDKLVGR</sequence>
<evidence type="ECO:0000256" key="6">
    <source>
        <dbReference type="ARBA" id="ARBA00022769"/>
    </source>
</evidence>
<feature type="domain" description="UVR" evidence="15">
    <location>
        <begin position="626"/>
        <end position="661"/>
    </location>
</feature>
<dbReference type="Pfam" id="PF12344">
    <property type="entry name" value="UvrB"/>
    <property type="match status" value="1"/>
</dbReference>
<accession>A0A2N6LMZ7</accession>
<organism evidence="18 19">
    <name type="scientific">Fischerella thermalis CCMEE 5318</name>
    <dbReference type="NCBI Taxonomy" id="2019666"/>
    <lineage>
        <taxon>Bacteria</taxon>
        <taxon>Bacillati</taxon>
        <taxon>Cyanobacteriota</taxon>
        <taxon>Cyanophyceae</taxon>
        <taxon>Nostocales</taxon>
        <taxon>Hapalosiphonaceae</taxon>
        <taxon>Fischerella</taxon>
    </lineage>
</organism>
<evidence type="ECO:0000256" key="3">
    <source>
        <dbReference type="ARBA" id="ARBA00022490"/>
    </source>
</evidence>
<evidence type="ECO:0000256" key="7">
    <source>
        <dbReference type="ARBA" id="ARBA00022840"/>
    </source>
</evidence>
<dbReference type="InterPro" id="IPR024759">
    <property type="entry name" value="UvrB_YAD/RRR_dom"/>
</dbReference>
<dbReference type="EMBL" id="NMQE01000074">
    <property type="protein sequence ID" value="PMB26803.1"/>
    <property type="molecule type" value="Genomic_DNA"/>
</dbReference>
<keyword evidence="3 12" id="KW-0963">Cytoplasm</keyword>
<evidence type="ECO:0000256" key="9">
    <source>
        <dbReference type="ARBA" id="ARBA00023204"/>
    </source>
</evidence>
<dbReference type="GO" id="GO:0009380">
    <property type="term" value="C:excinuclease repair complex"/>
    <property type="evidence" value="ECO:0007669"/>
    <property type="project" value="InterPro"/>
</dbReference>
<feature type="binding site" evidence="12">
    <location>
        <begin position="38"/>
        <end position="45"/>
    </location>
    <ligand>
        <name>ATP</name>
        <dbReference type="ChEBI" id="CHEBI:30616"/>
    </ligand>
</feature>
<dbReference type="Pfam" id="PF17757">
    <property type="entry name" value="UvrB_inter"/>
    <property type="match status" value="1"/>
</dbReference>
<evidence type="ECO:0000256" key="10">
    <source>
        <dbReference type="ARBA" id="ARBA00026033"/>
    </source>
</evidence>
<dbReference type="SUPFAM" id="SSF46600">
    <property type="entry name" value="C-terminal UvrC-binding domain of UvrB"/>
    <property type="match status" value="1"/>
</dbReference>
<dbReference type="AlphaFoldDB" id="A0A2N6LMZ7"/>
<keyword evidence="8 12" id="KW-0267">Excision nuclease</keyword>
<reference evidence="18 19" key="1">
    <citation type="submission" date="2017-07" db="EMBL/GenBank/DDBJ databases">
        <title>Genomes of Fischerella (Mastigocladus) sp. strains.</title>
        <authorList>
            <person name="Miller S.R."/>
        </authorList>
    </citation>
    <scope>NUCLEOTIDE SEQUENCE [LARGE SCALE GENOMIC DNA]</scope>
    <source>
        <strain evidence="18 19">CCMEE 5318</strain>
    </source>
</reference>
<dbReference type="InterPro" id="IPR006935">
    <property type="entry name" value="Helicase/UvrB_N"/>
</dbReference>
<dbReference type="CDD" id="cd18790">
    <property type="entry name" value="SF2_C_UvrB"/>
    <property type="match status" value="1"/>
</dbReference>
<dbReference type="SMART" id="SM00487">
    <property type="entry name" value="DEXDc"/>
    <property type="match status" value="1"/>
</dbReference>
<comment type="similarity">
    <text evidence="2 12 13">Belongs to the UvrB family.</text>
</comment>
<dbReference type="InterPro" id="IPR036876">
    <property type="entry name" value="UVR_dom_sf"/>
</dbReference>
<dbReference type="InterPro" id="IPR004807">
    <property type="entry name" value="UvrB"/>
</dbReference>
<dbReference type="Pfam" id="PF00271">
    <property type="entry name" value="Helicase_C"/>
    <property type="match status" value="1"/>
</dbReference>